<dbReference type="SMART" id="SM00100">
    <property type="entry name" value="cNMP"/>
    <property type="match status" value="1"/>
</dbReference>
<dbReference type="Pfam" id="PF00027">
    <property type="entry name" value="cNMP_binding"/>
    <property type="match status" value="1"/>
</dbReference>
<evidence type="ECO:0000259" key="5">
    <source>
        <dbReference type="PROSITE" id="PS51063"/>
    </source>
</evidence>
<feature type="domain" description="Cyclic nucleotide-binding" evidence="4">
    <location>
        <begin position="35"/>
        <end position="134"/>
    </location>
</feature>
<dbReference type="PANTHER" id="PTHR24567:SF74">
    <property type="entry name" value="HTH-TYPE TRANSCRIPTIONAL REGULATOR ARCR"/>
    <property type="match status" value="1"/>
</dbReference>
<protein>
    <submittedName>
        <fullName evidence="6">CRP/FNR family transcriptional regulator, anaerobic regulatory protein</fullName>
    </submittedName>
</protein>
<dbReference type="SUPFAM" id="SSF46785">
    <property type="entry name" value="Winged helix' DNA-binding domain"/>
    <property type="match status" value="1"/>
</dbReference>
<proteinExistence type="predicted"/>
<dbReference type="InterPro" id="IPR000595">
    <property type="entry name" value="cNMP-bd_dom"/>
</dbReference>
<dbReference type="InterPro" id="IPR018490">
    <property type="entry name" value="cNMP-bd_dom_sf"/>
</dbReference>
<dbReference type="STRING" id="1121419.SAMN05443529_11050"/>
<sequence length="238" mass="27541">MINDQQLQDLLSKGFFSGKMTPEFINFCLSHGRIRRYASKQYLYFSGDEGTTLYFLINGRVRLYLMSEYTEKIIRVLNAPAFFPEIILDGKPYPHSALCIEETEVLTIDRLTFMRFIESNPSLIWLLYDDLALDLRRSYRQIRNLSLGDARLRLAAKLFALAHVHGQKTKSGVMITIPLSATELAGMCSLARESVSRILTELKEVKIIEIKKKNITIMDMENLRIWIHERASRSRTLD</sequence>
<dbReference type="GO" id="GO:0003677">
    <property type="term" value="F:DNA binding"/>
    <property type="evidence" value="ECO:0007669"/>
    <property type="project" value="UniProtKB-KW"/>
</dbReference>
<dbReference type="InterPro" id="IPR050397">
    <property type="entry name" value="Env_Response_Regulators"/>
</dbReference>
<dbReference type="SUPFAM" id="SSF51206">
    <property type="entry name" value="cAMP-binding domain-like"/>
    <property type="match status" value="1"/>
</dbReference>
<dbReference type="GO" id="GO:0005829">
    <property type="term" value="C:cytosol"/>
    <property type="evidence" value="ECO:0007669"/>
    <property type="project" value="TreeGrafter"/>
</dbReference>
<dbReference type="Pfam" id="PF13545">
    <property type="entry name" value="HTH_Crp_2"/>
    <property type="match status" value="1"/>
</dbReference>
<dbReference type="InterPro" id="IPR036388">
    <property type="entry name" value="WH-like_DNA-bd_sf"/>
</dbReference>
<organism evidence="6 7">
    <name type="scientific">Desulfosporosinus hippei DSM 8344</name>
    <dbReference type="NCBI Taxonomy" id="1121419"/>
    <lineage>
        <taxon>Bacteria</taxon>
        <taxon>Bacillati</taxon>
        <taxon>Bacillota</taxon>
        <taxon>Clostridia</taxon>
        <taxon>Eubacteriales</taxon>
        <taxon>Desulfitobacteriaceae</taxon>
        <taxon>Desulfosporosinus</taxon>
    </lineage>
</organism>
<dbReference type="OrthoDB" id="1706474at2"/>
<name>A0A1G7ZYM4_9FIRM</name>
<reference evidence="7" key="1">
    <citation type="submission" date="2016-10" db="EMBL/GenBank/DDBJ databases">
        <authorList>
            <person name="Varghese N."/>
            <person name="Submissions S."/>
        </authorList>
    </citation>
    <scope>NUCLEOTIDE SEQUENCE [LARGE SCALE GENOMIC DNA]</scope>
    <source>
        <strain evidence="7">DSM 8344</strain>
    </source>
</reference>
<gene>
    <name evidence="6" type="ORF">SAMN05443529_11050</name>
</gene>
<keyword evidence="3" id="KW-0804">Transcription</keyword>
<evidence type="ECO:0000313" key="6">
    <source>
        <dbReference type="EMBL" id="SDH13788.1"/>
    </source>
</evidence>
<dbReference type="RefSeq" id="WP_092332975.1">
    <property type="nucleotide sequence ID" value="NZ_FNCP01000010.1"/>
</dbReference>
<dbReference type="Gene3D" id="2.60.120.10">
    <property type="entry name" value="Jelly Rolls"/>
    <property type="match status" value="1"/>
</dbReference>
<dbReference type="PANTHER" id="PTHR24567">
    <property type="entry name" value="CRP FAMILY TRANSCRIPTIONAL REGULATORY PROTEIN"/>
    <property type="match status" value="1"/>
</dbReference>
<dbReference type="InterPro" id="IPR014710">
    <property type="entry name" value="RmlC-like_jellyroll"/>
</dbReference>
<feature type="domain" description="HTH crp-type" evidence="5">
    <location>
        <begin position="148"/>
        <end position="221"/>
    </location>
</feature>
<evidence type="ECO:0000256" key="1">
    <source>
        <dbReference type="ARBA" id="ARBA00023015"/>
    </source>
</evidence>
<keyword evidence="7" id="KW-1185">Reference proteome</keyword>
<evidence type="ECO:0000256" key="2">
    <source>
        <dbReference type="ARBA" id="ARBA00023125"/>
    </source>
</evidence>
<dbReference type="EMBL" id="FNCP01000010">
    <property type="protein sequence ID" value="SDH13788.1"/>
    <property type="molecule type" value="Genomic_DNA"/>
</dbReference>
<dbReference type="GO" id="GO:0003700">
    <property type="term" value="F:DNA-binding transcription factor activity"/>
    <property type="evidence" value="ECO:0007669"/>
    <property type="project" value="TreeGrafter"/>
</dbReference>
<dbReference type="CDD" id="cd00038">
    <property type="entry name" value="CAP_ED"/>
    <property type="match status" value="1"/>
</dbReference>
<dbReference type="PROSITE" id="PS51063">
    <property type="entry name" value="HTH_CRP_2"/>
    <property type="match status" value="1"/>
</dbReference>
<dbReference type="InterPro" id="IPR012318">
    <property type="entry name" value="HTH_CRP"/>
</dbReference>
<dbReference type="PROSITE" id="PS50042">
    <property type="entry name" value="CNMP_BINDING_3"/>
    <property type="match status" value="1"/>
</dbReference>
<dbReference type="AlphaFoldDB" id="A0A1G7ZYM4"/>
<dbReference type="InterPro" id="IPR036390">
    <property type="entry name" value="WH_DNA-bd_sf"/>
</dbReference>
<dbReference type="Proteomes" id="UP000198656">
    <property type="component" value="Unassembled WGS sequence"/>
</dbReference>
<keyword evidence="2" id="KW-0238">DNA-binding</keyword>
<accession>A0A1G7ZYM4</accession>
<keyword evidence="1" id="KW-0805">Transcription regulation</keyword>
<dbReference type="SMART" id="SM00419">
    <property type="entry name" value="HTH_CRP"/>
    <property type="match status" value="1"/>
</dbReference>
<evidence type="ECO:0000313" key="7">
    <source>
        <dbReference type="Proteomes" id="UP000198656"/>
    </source>
</evidence>
<evidence type="ECO:0000256" key="3">
    <source>
        <dbReference type="ARBA" id="ARBA00023163"/>
    </source>
</evidence>
<evidence type="ECO:0000259" key="4">
    <source>
        <dbReference type="PROSITE" id="PS50042"/>
    </source>
</evidence>
<dbReference type="Gene3D" id="1.10.10.10">
    <property type="entry name" value="Winged helix-like DNA-binding domain superfamily/Winged helix DNA-binding domain"/>
    <property type="match status" value="1"/>
</dbReference>